<reference evidence="3" key="1">
    <citation type="journal article" date="2021" name="IMA Fungus">
        <title>Genomic characterization of three marine fungi, including Emericellopsis atlantica sp. nov. with signatures of a generalist lifestyle and marine biomass degradation.</title>
        <authorList>
            <person name="Hagestad O.C."/>
            <person name="Hou L."/>
            <person name="Andersen J.H."/>
            <person name="Hansen E.H."/>
            <person name="Altermark B."/>
            <person name="Li C."/>
            <person name="Kuhnert E."/>
            <person name="Cox R.J."/>
            <person name="Crous P.W."/>
            <person name="Spatafora J.W."/>
            <person name="Lail K."/>
            <person name="Amirebrahimi M."/>
            <person name="Lipzen A."/>
            <person name="Pangilinan J."/>
            <person name="Andreopoulos W."/>
            <person name="Hayes R.D."/>
            <person name="Ng V."/>
            <person name="Grigoriev I.V."/>
            <person name="Jackson S.A."/>
            <person name="Sutton T.D.S."/>
            <person name="Dobson A.D.W."/>
            <person name="Rama T."/>
        </authorList>
    </citation>
    <scope>NUCLEOTIDE SEQUENCE</scope>
    <source>
        <strain evidence="3">TRa018bII</strain>
    </source>
</reference>
<feature type="signal peptide" evidence="1">
    <location>
        <begin position="1"/>
        <end position="20"/>
    </location>
</feature>
<dbReference type="PANTHER" id="PTHR47797:SF5">
    <property type="entry name" value="CELLOBIOSE DEHYDROGENASE CYTOCHROME DOMAIN-CONTAINING PROTEIN"/>
    <property type="match status" value="1"/>
</dbReference>
<evidence type="ECO:0000259" key="2">
    <source>
        <dbReference type="Pfam" id="PF16010"/>
    </source>
</evidence>
<gene>
    <name evidence="3" type="ORF">BJ875DRAFT_451749</name>
</gene>
<dbReference type="SUPFAM" id="SSF49344">
    <property type="entry name" value="CBD9-like"/>
    <property type="match status" value="1"/>
</dbReference>
<evidence type="ECO:0000313" key="3">
    <source>
        <dbReference type="EMBL" id="KAG9238235.1"/>
    </source>
</evidence>
<accession>A0A9P7YS65</accession>
<dbReference type="CDD" id="cd09630">
    <property type="entry name" value="CDH_like_cytochrome"/>
    <property type="match status" value="1"/>
</dbReference>
<keyword evidence="1" id="KW-0732">Signal</keyword>
<dbReference type="InterPro" id="IPR015920">
    <property type="entry name" value="Cellobiose_DH-like_cyt"/>
</dbReference>
<comment type="caution">
    <text evidence="3">The sequence shown here is derived from an EMBL/GenBank/DDBJ whole genome shotgun (WGS) entry which is preliminary data.</text>
</comment>
<dbReference type="EMBL" id="MU251373">
    <property type="protein sequence ID" value="KAG9238235.1"/>
    <property type="molecule type" value="Genomic_DNA"/>
</dbReference>
<evidence type="ECO:0000313" key="4">
    <source>
        <dbReference type="Proteomes" id="UP000824998"/>
    </source>
</evidence>
<dbReference type="OrthoDB" id="413885at2759"/>
<feature type="domain" description="Cellobiose dehydrogenase-like cytochrome" evidence="2">
    <location>
        <begin position="28"/>
        <end position="209"/>
    </location>
</feature>
<dbReference type="AlphaFoldDB" id="A0A9P7YS65"/>
<feature type="chain" id="PRO_5040239222" description="Cellobiose dehydrogenase-like cytochrome domain-containing protein" evidence="1">
    <location>
        <begin position="21"/>
        <end position="216"/>
    </location>
</feature>
<evidence type="ECO:0000256" key="1">
    <source>
        <dbReference type="SAM" id="SignalP"/>
    </source>
</evidence>
<organism evidence="3 4">
    <name type="scientific">Amylocarpus encephaloides</name>
    <dbReference type="NCBI Taxonomy" id="45428"/>
    <lineage>
        <taxon>Eukaryota</taxon>
        <taxon>Fungi</taxon>
        <taxon>Dikarya</taxon>
        <taxon>Ascomycota</taxon>
        <taxon>Pezizomycotina</taxon>
        <taxon>Leotiomycetes</taxon>
        <taxon>Helotiales</taxon>
        <taxon>Helotiales incertae sedis</taxon>
        <taxon>Amylocarpus</taxon>
    </lineage>
</organism>
<name>A0A9P7YS65_9HELO</name>
<keyword evidence="4" id="KW-1185">Reference proteome</keyword>
<dbReference type="PANTHER" id="PTHR47797">
    <property type="entry name" value="DEHYDROGENASE, PUTATIVE (AFU_ORTHOLOGUE AFUA_8G05805)-RELATED"/>
    <property type="match status" value="1"/>
</dbReference>
<protein>
    <recommendedName>
        <fullName evidence="2">Cellobiose dehydrogenase-like cytochrome domain-containing protein</fullName>
    </recommendedName>
</protein>
<sequence length="216" mass="22819">MHWSFGAACVAALLVPLSGAQQVPSTSYRDYETGFTFASFDAAYKIGRNFQIRVAVPTSATAGSDYDVVVQIVAPNELGWVGLCWGGTMLMNPLSVGWASGNTAVMASRWASSRDNPSVYTGATLQPMRIGTKVNGSHWQVTAKCTGCTTWISNNRANAIDPVGTSVRLASAAGPGRPNGVSPSAALPTHTVHPYLIGNFNHAQNPSFEDLVARNS</sequence>
<dbReference type="Proteomes" id="UP000824998">
    <property type="component" value="Unassembled WGS sequence"/>
</dbReference>
<dbReference type="Gene3D" id="2.60.40.1210">
    <property type="entry name" value="Cellobiose dehydrogenase, cytochrome domain"/>
    <property type="match status" value="1"/>
</dbReference>
<dbReference type="Pfam" id="PF16010">
    <property type="entry name" value="CDH-cyt"/>
    <property type="match status" value="1"/>
</dbReference>
<proteinExistence type="predicted"/>